<evidence type="ECO:0000313" key="2">
    <source>
        <dbReference type="EMBL" id="KAF6310692.1"/>
    </source>
</evidence>
<sequence>MGEPACSPLCIWVQHQHRTQTGPAPLLSDPPSCPQRPLGSCHVGKFSQLVPSSYHTQALEQGPRHPRIGHPDTVHVNSRPFCTWARACLSLSFWGDISNYESHTTVKTQGRLCNGPAAQPPTPTVWGQDPSSQTGGKTLCPFPWEQMRQLPTGFPVRTSDATE</sequence>
<gene>
    <name evidence="2" type="ORF">mMyoMyo1_008750</name>
</gene>
<dbReference type="AlphaFoldDB" id="A0A7J7UD53"/>
<protein>
    <submittedName>
        <fullName evidence="2">Uncharacterized protein</fullName>
    </submittedName>
</protein>
<dbReference type="EMBL" id="JABWUV010000013">
    <property type="protein sequence ID" value="KAF6310692.1"/>
    <property type="molecule type" value="Genomic_DNA"/>
</dbReference>
<organism evidence="2 3">
    <name type="scientific">Myotis myotis</name>
    <name type="common">Greater mouse-eared bat</name>
    <name type="synonym">Vespertilio myotis</name>
    <dbReference type="NCBI Taxonomy" id="51298"/>
    <lineage>
        <taxon>Eukaryota</taxon>
        <taxon>Metazoa</taxon>
        <taxon>Chordata</taxon>
        <taxon>Craniata</taxon>
        <taxon>Vertebrata</taxon>
        <taxon>Euteleostomi</taxon>
        <taxon>Mammalia</taxon>
        <taxon>Eutheria</taxon>
        <taxon>Laurasiatheria</taxon>
        <taxon>Chiroptera</taxon>
        <taxon>Yangochiroptera</taxon>
        <taxon>Vespertilionidae</taxon>
        <taxon>Myotis</taxon>
    </lineage>
</organism>
<keyword evidence="3" id="KW-1185">Reference proteome</keyword>
<reference evidence="2 3" key="1">
    <citation type="journal article" date="2020" name="Nature">
        <title>Six reference-quality genomes reveal evolution of bat adaptations.</title>
        <authorList>
            <person name="Jebb D."/>
            <person name="Huang Z."/>
            <person name="Pippel M."/>
            <person name="Hughes G.M."/>
            <person name="Lavrichenko K."/>
            <person name="Devanna P."/>
            <person name="Winkler S."/>
            <person name="Jermiin L.S."/>
            <person name="Skirmuntt E.C."/>
            <person name="Katzourakis A."/>
            <person name="Burkitt-Gray L."/>
            <person name="Ray D.A."/>
            <person name="Sullivan K.A.M."/>
            <person name="Roscito J.G."/>
            <person name="Kirilenko B.M."/>
            <person name="Davalos L.M."/>
            <person name="Corthals A.P."/>
            <person name="Power M.L."/>
            <person name="Jones G."/>
            <person name="Ransome R.D."/>
            <person name="Dechmann D.K.N."/>
            <person name="Locatelli A.G."/>
            <person name="Puechmaille S.J."/>
            <person name="Fedrigo O."/>
            <person name="Jarvis E.D."/>
            <person name="Hiller M."/>
            <person name="Vernes S.C."/>
            <person name="Myers E.W."/>
            <person name="Teeling E.C."/>
        </authorList>
    </citation>
    <scope>NUCLEOTIDE SEQUENCE [LARGE SCALE GENOMIC DNA]</scope>
    <source>
        <strain evidence="2">MMyoMyo1</strain>
        <tissue evidence="2">Flight muscle</tissue>
    </source>
</reference>
<evidence type="ECO:0000313" key="3">
    <source>
        <dbReference type="Proteomes" id="UP000527355"/>
    </source>
</evidence>
<name>A0A7J7UD53_MYOMY</name>
<dbReference type="Proteomes" id="UP000527355">
    <property type="component" value="Unassembled WGS sequence"/>
</dbReference>
<comment type="caution">
    <text evidence="2">The sequence shown here is derived from an EMBL/GenBank/DDBJ whole genome shotgun (WGS) entry which is preliminary data.</text>
</comment>
<proteinExistence type="predicted"/>
<evidence type="ECO:0000256" key="1">
    <source>
        <dbReference type="SAM" id="MobiDB-lite"/>
    </source>
</evidence>
<accession>A0A7J7UD53</accession>
<feature type="region of interest" description="Disordered" evidence="1">
    <location>
        <begin position="112"/>
        <end position="134"/>
    </location>
</feature>